<keyword evidence="1" id="KW-1133">Transmembrane helix</keyword>
<evidence type="ECO:0000259" key="2">
    <source>
        <dbReference type="PROSITE" id="PS50234"/>
    </source>
</evidence>
<sequence>MYFIGRFLGNFTFSEPLYLWALLLIAPIFFLWLLIVVLGLFSRPEQTYGSKYPIIGKIKLWGVFALASTILMVIALARPAVSGSEIKPTNGDVQVIVLFDNSFSMKADDIKPSRLEIARREILSIDSFMREGDRVGLFIFGKESHIKLNLTSDFGTFFDQVSRAGLSGSLSDETIFDTDFATAFEHIYQSLDRQDAFLEGKEYNQRYNPKKRTNRIVLVFSDGEDQFFNSKPKNEAEAKLRADYVKKYDKVMAEYKKRGLKIYPVGIGTRTGVSWLFLLKGYKKGTYPPELDKEWIGQVTRLDRDRLSSLAKTTGADLLGYDWTVENSQGNARQYLGHVLDSNRRPLFEFVAGDNDRQFWQYCLLAAIGFLALGIVTYPFQGYLRNE</sequence>
<dbReference type="Pfam" id="PF13519">
    <property type="entry name" value="VWA_2"/>
    <property type="match status" value="1"/>
</dbReference>
<dbReference type="Gene3D" id="3.40.50.410">
    <property type="entry name" value="von Willebrand factor, type A domain"/>
    <property type="match status" value="1"/>
</dbReference>
<evidence type="ECO:0000256" key="1">
    <source>
        <dbReference type="SAM" id="Phobius"/>
    </source>
</evidence>
<dbReference type="InterPro" id="IPR002035">
    <property type="entry name" value="VWF_A"/>
</dbReference>
<keyword evidence="1" id="KW-0812">Transmembrane</keyword>
<evidence type="ECO:0000313" key="3">
    <source>
        <dbReference type="EMBL" id="OGN23019.1"/>
    </source>
</evidence>
<accession>A0A1F8GEZ8</accession>
<proteinExistence type="predicted"/>
<feature type="transmembrane region" description="Helical" evidence="1">
    <location>
        <begin position="359"/>
        <end position="380"/>
    </location>
</feature>
<protein>
    <recommendedName>
        <fullName evidence="2">VWFA domain-containing protein</fullName>
    </recommendedName>
</protein>
<dbReference type="EMBL" id="MGKI01000006">
    <property type="protein sequence ID" value="OGN23019.1"/>
    <property type="molecule type" value="Genomic_DNA"/>
</dbReference>
<dbReference type="AlphaFoldDB" id="A0A1F8GEZ8"/>
<dbReference type="InterPro" id="IPR036465">
    <property type="entry name" value="vWFA_dom_sf"/>
</dbReference>
<feature type="domain" description="VWFA" evidence="2">
    <location>
        <begin position="94"/>
        <end position="314"/>
    </location>
</feature>
<dbReference type="PROSITE" id="PS50234">
    <property type="entry name" value="VWFA"/>
    <property type="match status" value="1"/>
</dbReference>
<evidence type="ECO:0000313" key="4">
    <source>
        <dbReference type="Proteomes" id="UP000178227"/>
    </source>
</evidence>
<feature type="transmembrane region" description="Helical" evidence="1">
    <location>
        <begin position="61"/>
        <end position="81"/>
    </location>
</feature>
<dbReference type="SMART" id="SM00327">
    <property type="entry name" value="VWA"/>
    <property type="match status" value="1"/>
</dbReference>
<feature type="transmembrane region" description="Helical" evidence="1">
    <location>
        <begin position="17"/>
        <end position="41"/>
    </location>
</feature>
<dbReference type="SUPFAM" id="SSF53300">
    <property type="entry name" value="vWA-like"/>
    <property type="match status" value="1"/>
</dbReference>
<comment type="caution">
    <text evidence="3">The sequence shown here is derived from an EMBL/GenBank/DDBJ whole genome shotgun (WGS) entry which is preliminary data.</text>
</comment>
<dbReference type="STRING" id="1802694.A2918_02715"/>
<dbReference type="Proteomes" id="UP000178227">
    <property type="component" value="Unassembled WGS sequence"/>
</dbReference>
<gene>
    <name evidence="3" type="ORF">A2918_02715</name>
</gene>
<keyword evidence="1" id="KW-0472">Membrane</keyword>
<organism evidence="3 4">
    <name type="scientific">Candidatus Yanofskybacteria bacterium RIFCSPLOWO2_01_FULL_42_49</name>
    <dbReference type="NCBI Taxonomy" id="1802694"/>
    <lineage>
        <taxon>Bacteria</taxon>
        <taxon>Candidatus Yanofskyibacteriota</taxon>
    </lineage>
</organism>
<reference evidence="3 4" key="1">
    <citation type="journal article" date="2016" name="Nat. Commun.">
        <title>Thousands of microbial genomes shed light on interconnected biogeochemical processes in an aquifer system.</title>
        <authorList>
            <person name="Anantharaman K."/>
            <person name="Brown C.T."/>
            <person name="Hug L.A."/>
            <person name="Sharon I."/>
            <person name="Castelle C.J."/>
            <person name="Probst A.J."/>
            <person name="Thomas B.C."/>
            <person name="Singh A."/>
            <person name="Wilkins M.J."/>
            <person name="Karaoz U."/>
            <person name="Brodie E.L."/>
            <person name="Williams K.H."/>
            <person name="Hubbard S.S."/>
            <person name="Banfield J.F."/>
        </authorList>
    </citation>
    <scope>NUCLEOTIDE SEQUENCE [LARGE SCALE GENOMIC DNA]</scope>
</reference>
<name>A0A1F8GEZ8_9BACT</name>